<evidence type="ECO:0000313" key="2">
    <source>
        <dbReference type="Proteomes" id="UP000076532"/>
    </source>
</evidence>
<accession>A0A166AB81</accession>
<dbReference type="OrthoDB" id="2533496at2759"/>
<sequence length="127" mass="14310">MAEVAPSDTTTVEINDAMFCQHFKEVCTECDYDGREENDMFFGFDPTLRGALEAPPAIINKEGVWQCKKHGSTRTSIPPSSTLLHESIFECRMLSVCAECTQCYGWKKQITRARAAAKKGRFEFSTK</sequence>
<protein>
    <submittedName>
        <fullName evidence="1">Uncharacterized protein</fullName>
    </submittedName>
</protein>
<dbReference type="EMBL" id="KV417663">
    <property type="protein sequence ID" value="KZP11432.1"/>
    <property type="molecule type" value="Genomic_DNA"/>
</dbReference>
<reference evidence="1 2" key="1">
    <citation type="journal article" date="2016" name="Mol. Biol. Evol.">
        <title>Comparative Genomics of Early-Diverging Mushroom-Forming Fungi Provides Insights into the Origins of Lignocellulose Decay Capabilities.</title>
        <authorList>
            <person name="Nagy L.G."/>
            <person name="Riley R."/>
            <person name="Tritt A."/>
            <person name="Adam C."/>
            <person name="Daum C."/>
            <person name="Floudas D."/>
            <person name="Sun H."/>
            <person name="Yadav J.S."/>
            <person name="Pangilinan J."/>
            <person name="Larsson K.H."/>
            <person name="Matsuura K."/>
            <person name="Barry K."/>
            <person name="Labutti K."/>
            <person name="Kuo R."/>
            <person name="Ohm R.A."/>
            <person name="Bhattacharya S.S."/>
            <person name="Shirouzu T."/>
            <person name="Yoshinaga Y."/>
            <person name="Martin F.M."/>
            <person name="Grigoriev I.V."/>
            <person name="Hibbett D.S."/>
        </authorList>
    </citation>
    <scope>NUCLEOTIDE SEQUENCE [LARGE SCALE GENOMIC DNA]</scope>
    <source>
        <strain evidence="1 2">CBS 109695</strain>
    </source>
</reference>
<evidence type="ECO:0000313" key="1">
    <source>
        <dbReference type="EMBL" id="KZP11432.1"/>
    </source>
</evidence>
<name>A0A166AB81_9AGAM</name>
<proteinExistence type="predicted"/>
<dbReference type="Proteomes" id="UP000076532">
    <property type="component" value="Unassembled WGS sequence"/>
</dbReference>
<organism evidence="1 2">
    <name type="scientific">Athelia psychrophila</name>
    <dbReference type="NCBI Taxonomy" id="1759441"/>
    <lineage>
        <taxon>Eukaryota</taxon>
        <taxon>Fungi</taxon>
        <taxon>Dikarya</taxon>
        <taxon>Basidiomycota</taxon>
        <taxon>Agaricomycotina</taxon>
        <taxon>Agaricomycetes</taxon>
        <taxon>Agaricomycetidae</taxon>
        <taxon>Atheliales</taxon>
        <taxon>Atheliaceae</taxon>
        <taxon>Athelia</taxon>
    </lineage>
</organism>
<dbReference type="AlphaFoldDB" id="A0A166AB81"/>
<gene>
    <name evidence="1" type="ORF">FIBSPDRAFT_1050767</name>
</gene>
<keyword evidence="2" id="KW-1185">Reference proteome</keyword>